<evidence type="ECO:0000313" key="2">
    <source>
        <dbReference type="Proteomes" id="UP001050975"/>
    </source>
</evidence>
<protein>
    <submittedName>
        <fullName evidence="1">Uncharacterized protein</fullName>
    </submittedName>
</protein>
<reference evidence="1" key="1">
    <citation type="submission" date="2019-10" db="EMBL/GenBank/DDBJ databases">
        <title>Draft genome sequece of Microseira wollei NIES-4236.</title>
        <authorList>
            <person name="Yamaguchi H."/>
            <person name="Suzuki S."/>
            <person name="Kawachi M."/>
        </authorList>
    </citation>
    <scope>NUCLEOTIDE SEQUENCE</scope>
    <source>
        <strain evidence="1">NIES-4236</strain>
    </source>
</reference>
<sequence length="68" mass="8220">MSRLRLVPYTSELMITAREMYAQIGFQQDIELPQRLGIRYWRYFMQLDVAVESAISCILLWFEFENTH</sequence>
<gene>
    <name evidence="1" type="ORF">MiSe_90320</name>
</gene>
<keyword evidence="2" id="KW-1185">Reference proteome</keyword>
<name>A0AAV3XRB7_9CYAN</name>
<accession>A0AAV3XRB7</accession>
<proteinExistence type="predicted"/>
<dbReference type="EMBL" id="BLAY01000306">
    <property type="protein sequence ID" value="GET44206.1"/>
    <property type="molecule type" value="Genomic_DNA"/>
</dbReference>
<evidence type="ECO:0000313" key="1">
    <source>
        <dbReference type="EMBL" id="GET44206.1"/>
    </source>
</evidence>
<dbReference type="Proteomes" id="UP001050975">
    <property type="component" value="Unassembled WGS sequence"/>
</dbReference>
<organism evidence="1 2">
    <name type="scientific">Microseira wollei NIES-4236</name>
    <dbReference type="NCBI Taxonomy" id="2530354"/>
    <lineage>
        <taxon>Bacteria</taxon>
        <taxon>Bacillati</taxon>
        <taxon>Cyanobacteriota</taxon>
        <taxon>Cyanophyceae</taxon>
        <taxon>Oscillatoriophycideae</taxon>
        <taxon>Aerosakkonematales</taxon>
        <taxon>Aerosakkonemataceae</taxon>
        <taxon>Microseira</taxon>
    </lineage>
</organism>
<dbReference type="AlphaFoldDB" id="A0AAV3XRB7"/>
<comment type="caution">
    <text evidence="1">The sequence shown here is derived from an EMBL/GenBank/DDBJ whole genome shotgun (WGS) entry which is preliminary data.</text>
</comment>